<gene>
    <name evidence="1" type="ORF">DHW31_10150</name>
</gene>
<dbReference type="EMBL" id="DPVG01000376">
    <property type="protein sequence ID" value="HCK25116.1"/>
    <property type="molecule type" value="Genomic_DNA"/>
</dbReference>
<proteinExistence type="predicted"/>
<comment type="caution">
    <text evidence="1">The sequence shown here is derived from an EMBL/GenBank/DDBJ whole genome shotgun (WGS) entry which is preliminary data.</text>
</comment>
<accession>A0A3D2SJN3</accession>
<reference evidence="1 2" key="1">
    <citation type="journal article" date="2018" name="Nat. Biotechnol.">
        <title>A standardized bacterial taxonomy based on genome phylogeny substantially revises the tree of life.</title>
        <authorList>
            <person name="Parks D.H."/>
            <person name="Chuvochina M."/>
            <person name="Waite D.W."/>
            <person name="Rinke C."/>
            <person name="Skarshewski A."/>
            <person name="Chaumeil P.A."/>
            <person name="Hugenholtz P."/>
        </authorList>
    </citation>
    <scope>NUCLEOTIDE SEQUENCE [LARGE SCALE GENOMIC DNA]</scope>
    <source>
        <strain evidence="1">UBA9667</strain>
    </source>
</reference>
<evidence type="ECO:0000313" key="1">
    <source>
        <dbReference type="EMBL" id="HCK25116.1"/>
    </source>
</evidence>
<evidence type="ECO:0000313" key="2">
    <source>
        <dbReference type="Proteomes" id="UP000263098"/>
    </source>
</evidence>
<name>A0A3D2SJN3_9BACE</name>
<evidence type="ECO:0008006" key="3">
    <source>
        <dbReference type="Google" id="ProtNLM"/>
    </source>
</evidence>
<protein>
    <recommendedName>
        <fullName evidence="3">Outer membrane protein beta-barrel domain-containing protein</fullName>
    </recommendedName>
</protein>
<dbReference type="Proteomes" id="UP000263098">
    <property type="component" value="Unassembled WGS sequence"/>
</dbReference>
<organism evidence="1 2">
    <name type="scientific">Bacteroides graminisolvens</name>
    <dbReference type="NCBI Taxonomy" id="477666"/>
    <lineage>
        <taxon>Bacteria</taxon>
        <taxon>Pseudomonadati</taxon>
        <taxon>Bacteroidota</taxon>
        <taxon>Bacteroidia</taxon>
        <taxon>Bacteroidales</taxon>
        <taxon>Bacteroidaceae</taxon>
        <taxon>Bacteroides</taxon>
    </lineage>
</organism>
<sequence>MKTTLYRFFWTNTFLLLTSLIYAQSNYRPGYIITLQKDTVYGDIDYRTDVMNAKRCVFRQHGNDSEPITYNPFDITGYRFSDDGKYYVSKNIELKYGYPQPVFLEYLVQAMKSLYYYETEDNIPIYFVEDHDLLIKIDAPKLAHKPTTNMQFKGETDRYIPLLHYAFKDCPSLNVQIDQAKFNRKDLMNITKKYHEEMCTSQMDCIEFETHEAKRSIQLDVTPYIGIIQYKIPSGSSIGLYSSPDLSFLAGVTFAITNKRWMSAFSGCFDVSLSRITSSAQSLNEDNSINVFKHSGTMLSGKLGIRYTYPKGMIRPFAELGIDISSILNGTEKQYERSEKWMDGISPGYYANAGINVKLSRKNKQMISVRAQFKSLRDVVEKCSFLDGWSSVIGYTF</sequence>
<dbReference type="AlphaFoldDB" id="A0A3D2SJN3"/>